<dbReference type="EMBL" id="CAWYQH010000108">
    <property type="protein sequence ID" value="CAK8688995.1"/>
    <property type="molecule type" value="Genomic_DNA"/>
</dbReference>
<evidence type="ECO:0000256" key="13">
    <source>
        <dbReference type="ARBA" id="ARBA00023136"/>
    </source>
</evidence>
<comment type="subunit">
    <text evidence="14">Homotrimer; The trimer binds only one molecule of glutathione.</text>
</comment>
<dbReference type="InterPro" id="IPR001129">
    <property type="entry name" value="Membr-assoc_MAPEG"/>
</dbReference>
<keyword evidence="7 17" id="KW-0812">Transmembrane</keyword>
<evidence type="ECO:0000256" key="5">
    <source>
        <dbReference type="ARBA" id="ARBA00012452"/>
    </source>
</evidence>
<evidence type="ECO:0000256" key="11">
    <source>
        <dbReference type="ARBA" id="ARBA00022990"/>
    </source>
</evidence>
<accession>A0ABP0GFP2</accession>
<comment type="catalytic activity">
    <reaction evidence="16">
        <text>RX + glutathione = an S-substituted glutathione + a halide anion + H(+)</text>
        <dbReference type="Rhea" id="RHEA:16437"/>
        <dbReference type="ChEBI" id="CHEBI:15378"/>
        <dbReference type="ChEBI" id="CHEBI:16042"/>
        <dbReference type="ChEBI" id="CHEBI:17792"/>
        <dbReference type="ChEBI" id="CHEBI:57925"/>
        <dbReference type="ChEBI" id="CHEBI:90779"/>
        <dbReference type="EC" id="2.5.1.18"/>
    </reaction>
    <physiologicalReaction direction="left-to-right" evidence="16">
        <dbReference type="Rhea" id="RHEA:16438"/>
    </physiologicalReaction>
</comment>
<keyword evidence="6" id="KW-0808">Transferase</keyword>
<evidence type="ECO:0000313" key="18">
    <source>
        <dbReference type="EMBL" id="CAK8688995.1"/>
    </source>
</evidence>
<keyword evidence="11" id="KW-0007">Acetylation</keyword>
<proteinExistence type="inferred from homology"/>
<name>A0ABP0GFP2_CLALP</name>
<comment type="function">
    <text evidence="1">Conjugation of reduced glutathione to a wide number of exogenous and endogenous hydrophobic electrophiles.</text>
</comment>
<dbReference type="SUPFAM" id="SSF161084">
    <property type="entry name" value="MAPEG domain-like"/>
    <property type="match status" value="1"/>
</dbReference>
<evidence type="ECO:0000256" key="6">
    <source>
        <dbReference type="ARBA" id="ARBA00022679"/>
    </source>
</evidence>
<feature type="transmembrane region" description="Helical" evidence="17">
    <location>
        <begin position="106"/>
        <end position="127"/>
    </location>
</feature>
<dbReference type="Gene3D" id="1.20.120.550">
    <property type="entry name" value="Membrane associated eicosanoid/glutathione metabolism-like domain"/>
    <property type="match status" value="1"/>
</dbReference>
<reference evidence="18 19" key="1">
    <citation type="submission" date="2024-02" db="EMBL/GenBank/DDBJ databases">
        <authorList>
            <person name="Daric V."/>
            <person name="Darras S."/>
        </authorList>
    </citation>
    <scope>NUCLEOTIDE SEQUENCE [LARGE SCALE GENOMIC DNA]</scope>
</reference>
<evidence type="ECO:0000256" key="9">
    <source>
        <dbReference type="ARBA" id="ARBA00022824"/>
    </source>
</evidence>
<gene>
    <name evidence="18" type="ORF">CVLEPA_LOCUS20987</name>
</gene>
<feature type="transmembrane region" description="Helical" evidence="17">
    <location>
        <begin position="58"/>
        <end position="75"/>
    </location>
</feature>
<evidence type="ECO:0000256" key="12">
    <source>
        <dbReference type="ARBA" id="ARBA00023128"/>
    </source>
</evidence>
<dbReference type="InterPro" id="IPR040162">
    <property type="entry name" value="MGST1-like"/>
</dbReference>
<protein>
    <recommendedName>
        <fullName evidence="15">Microsomal glutathione S-transferase 1</fullName>
        <ecNumber evidence="5">2.5.1.18</ecNumber>
    </recommendedName>
</protein>
<evidence type="ECO:0000256" key="16">
    <source>
        <dbReference type="ARBA" id="ARBA00049385"/>
    </source>
</evidence>
<evidence type="ECO:0000256" key="15">
    <source>
        <dbReference type="ARBA" id="ARBA00039397"/>
    </source>
</evidence>
<keyword evidence="10 17" id="KW-1133">Transmembrane helix</keyword>
<evidence type="ECO:0000256" key="4">
    <source>
        <dbReference type="ARBA" id="ARBA00010459"/>
    </source>
</evidence>
<keyword evidence="12" id="KW-0496">Mitochondrion</keyword>
<keyword evidence="19" id="KW-1185">Reference proteome</keyword>
<evidence type="ECO:0000256" key="1">
    <source>
        <dbReference type="ARBA" id="ARBA00003701"/>
    </source>
</evidence>
<dbReference type="Proteomes" id="UP001642483">
    <property type="component" value="Unassembled WGS sequence"/>
</dbReference>
<dbReference type="EC" id="2.5.1.18" evidence="5"/>
<evidence type="ECO:0000256" key="17">
    <source>
        <dbReference type="SAM" id="Phobius"/>
    </source>
</evidence>
<evidence type="ECO:0000256" key="3">
    <source>
        <dbReference type="ARBA" id="ARBA00004477"/>
    </source>
</evidence>
<dbReference type="InterPro" id="IPR023352">
    <property type="entry name" value="MAPEG-like_dom_sf"/>
</dbReference>
<keyword evidence="9" id="KW-0256">Endoplasmic reticulum</keyword>
<evidence type="ECO:0000256" key="2">
    <source>
        <dbReference type="ARBA" id="ARBA00004294"/>
    </source>
</evidence>
<evidence type="ECO:0000313" key="19">
    <source>
        <dbReference type="Proteomes" id="UP001642483"/>
    </source>
</evidence>
<comment type="similarity">
    <text evidence="4">Belongs to the MAPEG family.</text>
</comment>
<evidence type="ECO:0000256" key="10">
    <source>
        <dbReference type="ARBA" id="ARBA00022989"/>
    </source>
</evidence>
<keyword evidence="8" id="KW-1000">Mitochondrion outer membrane</keyword>
<dbReference type="PANTHER" id="PTHR10689:SF6">
    <property type="entry name" value="MICROSOMAL GLUTATHIONE S-TRANSFERASE 1"/>
    <property type="match status" value="1"/>
</dbReference>
<comment type="subcellular location">
    <subcellularLocation>
        <location evidence="3">Endoplasmic reticulum membrane</location>
        <topology evidence="3">Multi-pass membrane protein</topology>
    </subcellularLocation>
    <subcellularLocation>
        <location evidence="2">Mitochondrion outer membrane</location>
    </subcellularLocation>
</comment>
<comment type="caution">
    <text evidence="18">The sequence shown here is derived from an EMBL/GenBank/DDBJ whole genome shotgun (WGS) entry which is preliminary data.</text>
</comment>
<dbReference type="Pfam" id="PF01124">
    <property type="entry name" value="MAPEG"/>
    <property type="match status" value="1"/>
</dbReference>
<dbReference type="PANTHER" id="PTHR10689">
    <property type="entry name" value="MICROSOMAL GLUTATHIONE S-TRANSFERASE 1"/>
    <property type="match status" value="1"/>
</dbReference>
<sequence>MLMSAITAFYRVTTKTFINEEDVSAFGSSTQAKGKPSTAHHPNIERVRRAHLNDIENVFAFVLIGILYLLTNPSVDTATLHFKVFAGARFGHTIAYLIPIPQPSRFLLCATGWVATASMAFTILSTVM</sequence>
<keyword evidence="13 17" id="KW-0472">Membrane</keyword>
<evidence type="ECO:0000256" key="14">
    <source>
        <dbReference type="ARBA" id="ARBA00038540"/>
    </source>
</evidence>
<organism evidence="18 19">
    <name type="scientific">Clavelina lepadiformis</name>
    <name type="common">Light-bulb sea squirt</name>
    <name type="synonym">Ascidia lepadiformis</name>
    <dbReference type="NCBI Taxonomy" id="159417"/>
    <lineage>
        <taxon>Eukaryota</taxon>
        <taxon>Metazoa</taxon>
        <taxon>Chordata</taxon>
        <taxon>Tunicata</taxon>
        <taxon>Ascidiacea</taxon>
        <taxon>Aplousobranchia</taxon>
        <taxon>Clavelinidae</taxon>
        <taxon>Clavelina</taxon>
    </lineage>
</organism>
<evidence type="ECO:0000256" key="7">
    <source>
        <dbReference type="ARBA" id="ARBA00022692"/>
    </source>
</evidence>
<evidence type="ECO:0000256" key="8">
    <source>
        <dbReference type="ARBA" id="ARBA00022787"/>
    </source>
</evidence>